<accession>A0ABP0INW7</accession>
<evidence type="ECO:0000256" key="2">
    <source>
        <dbReference type="ARBA" id="ARBA00004229"/>
    </source>
</evidence>
<comment type="function">
    <text evidence="1">Water-soluble antenna for capture of solar energy in the blue-green range. Peridinin is an asymmetric carotenoid.</text>
</comment>
<evidence type="ECO:0000256" key="1">
    <source>
        <dbReference type="ARBA" id="ARBA00004098"/>
    </source>
</evidence>
<name>A0ABP0INW7_9DINO</name>
<evidence type="ECO:0000313" key="8">
    <source>
        <dbReference type="EMBL" id="CAK9004290.1"/>
    </source>
</evidence>
<reference evidence="8 9" key="1">
    <citation type="submission" date="2024-02" db="EMBL/GenBank/DDBJ databases">
        <authorList>
            <person name="Chen Y."/>
            <person name="Shah S."/>
            <person name="Dougan E. K."/>
            <person name="Thang M."/>
            <person name="Chan C."/>
        </authorList>
    </citation>
    <scope>NUCLEOTIDE SEQUENCE [LARGE SCALE GENOMIC DNA]</scope>
</reference>
<gene>
    <name evidence="8" type="ORF">CCMP2556_LOCUS7621</name>
</gene>
<comment type="caution">
    <text evidence="8">The sequence shown here is derived from an EMBL/GenBank/DDBJ whole genome shotgun (WGS) entry which is preliminary data.</text>
</comment>
<dbReference type="Pfam" id="PF02429">
    <property type="entry name" value="PCP"/>
    <property type="match status" value="1"/>
</dbReference>
<keyword evidence="9" id="KW-1185">Reference proteome</keyword>
<proteinExistence type="predicted"/>
<keyword evidence="4" id="KW-0150">Chloroplast</keyword>
<evidence type="ECO:0000256" key="7">
    <source>
        <dbReference type="ARBA" id="ARBA00023243"/>
    </source>
</evidence>
<comment type="subcellular location">
    <subcellularLocation>
        <location evidence="2">Plastid</location>
        <location evidence="2">Chloroplast</location>
    </subcellularLocation>
</comment>
<keyword evidence="5" id="KW-0934">Plastid</keyword>
<evidence type="ECO:0000256" key="6">
    <source>
        <dbReference type="ARBA" id="ARBA00022991"/>
    </source>
</evidence>
<organism evidence="8 9">
    <name type="scientific">Durusdinium trenchii</name>
    <dbReference type="NCBI Taxonomy" id="1381693"/>
    <lineage>
        <taxon>Eukaryota</taxon>
        <taxon>Sar</taxon>
        <taxon>Alveolata</taxon>
        <taxon>Dinophyceae</taxon>
        <taxon>Suessiales</taxon>
        <taxon>Symbiodiniaceae</taxon>
        <taxon>Durusdinium</taxon>
    </lineage>
</organism>
<sequence>MKAIDKMIVMGSQMDGHLLKAAAEAHHKAIGSIDATGVTSAADYEAVNAAIGRIVASVPKATVMDVYNSMAAVVDGTVPNNMFSKVNPLDAVAAAKGFYTFKDVVEASQR</sequence>
<evidence type="ECO:0000256" key="3">
    <source>
        <dbReference type="ARBA" id="ARBA00022494"/>
    </source>
</evidence>
<dbReference type="Gene3D" id="1.40.10.10">
    <property type="entry name" value="Peridinin-chlorophyll A binding"/>
    <property type="match status" value="1"/>
</dbReference>
<dbReference type="EMBL" id="CAXAMN010003359">
    <property type="protein sequence ID" value="CAK9004290.1"/>
    <property type="molecule type" value="Genomic_DNA"/>
</dbReference>
<protein>
    <submittedName>
        <fullName evidence="8">Uncharacterized protein</fullName>
    </submittedName>
</protein>
<keyword evidence="7" id="KW-0437">Light-harvesting polypeptide</keyword>
<dbReference type="SUPFAM" id="SSF48608">
    <property type="entry name" value="Peridinin-chlorophyll protein"/>
    <property type="match status" value="1"/>
</dbReference>
<dbReference type="InterPro" id="IPR036550">
    <property type="entry name" value="Peridinin-chlorophyll-bd_sf"/>
</dbReference>
<dbReference type="Proteomes" id="UP001642484">
    <property type="component" value="Unassembled WGS sequence"/>
</dbReference>
<evidence type="ECO:0000256" key="5">
    <source>
        <dbReference type="ARBA" id="ARBA00022640"/>
    </source>
</evidence>
<keyword evidence="6" id="KW-0157">Chromophore</keyword>
<evidence type="ECO:0000256" key="4">
    <source>
        <dbReference type="ARBA" id="ARBA00022528"/>
    </source>
</evidence>
<dbReference type="InterPro" id="IPR003376">
    <property type="entry name" value="Peridinin-chlorophyll-bd_prot"/>
</dbReference>
<evidence type="ECO:0000313" key="9">
    <source>
        <dbReference type="Proteomes" id="UP001642484"/>
    </source>
</evidence>
<keyword evidence="3" id="KW-0148">Chlorophyll</keyword>